<name>A0AAC9X6W2_UREPR</name>
<keyword evidence="6 7" id="KW-0804">Transcription</keyword>
<dbReference type="InterPro" id="IPR020603">
    <property type="entry name" value="MraZ_dom"/>
</dbReference>
<dbReference type="EMBL" id="CP021991">
    <property type="protein sequence ID" value="ASD30051.1"/>
    <property type="molecule type" value="Genomic_DNA"/>
</dbReference>
<dbReference type="CDD" id="cd16321">
    <property type="entry name" value="MraZ_C"/>
    <property type="match status" value="1"/>
</dbReference>
<dbReference type="SUPFAM" id="SSF89447">
    <property type="entry name" value="AbrB/MazE/MraZ-like"/>
    <property type="match status" value="1"/>
</dbReference>
<evidence type="ECO:0000256" key="5">
    <source>
        <dbReference type="ARBA" id="ARBA00023125"/>
    </source>
</evidence>
<dbReference type="HAMAP" id="MF_01008">
    <property type="entry name" value="MraZ"/>
    <property type="match status" value="1"/>
</dbReference>
<comment type="subunit">
    <text evidence="7">Forms oligomers.</text>
</comment>
<dbReference type="GO" id="GO:0009295">
    <property type="term" value="C:nucleoid"/>
    <property type="evidence" value="ECO:0007669"/>
    <property type="project" value="UniProtKB-SubCell"/>
</dbReference>
<dbReference type="AlphaFoldDB" id="A0AAC9X6W2"/>
<dbReference type="PROSITE" id="PS51740">
    <property type="entry name" value="SPOVT_ABRB"/>
    <property type="match status" value="2"/>
</dbReference>
<dbReference type="NCBIfam" id="TIGR00242">
    <property type="entry name" value="division/cell wall cluster transcriptional repressor MraZ"/>
    <property type="match status" value="1"/>
</dbReference>
<dbReference type="PANTHER" id="PTHR34701">
    <property type="entry name" value="TRANSCRIPTIONAL REGULATOR MRAZ"/>
    <property type="match status" value="1"/>
</dbReference>
<organism evidence="9 10">
    <name type="scientific">Ureaplasma parvum</name>
    <name type="common">Ureaplasma urealyticum biotype 1</name>
    <dbReference type="NCBI Taxonomy" id="134821"/>
    <lineage>
        <taxon>Bacteria</taxon>
        <taxon>Bacillati</taxon>
        <taxon>Mycoplasmatota</taxon>
        <taxon>Mycoplasmoidales</taxon>
        <taxon>Mycoplasmoidaceae</taxon>
        <taxon>Ureaplasma</taxon>
    </lineage>
</organism>
<dbReference type="InterPro" id="IPR038619">
    <property type="entry name" value="MraZ_sf"/>
</dbReference>
<dbReference type="InterPro" id="IPR003444">
    <property type="entry name" value="MraZ"/>
</dbReference>
<dbReference type="GO" id="GO:0005737">
    <property type="term" value="C:cytoplasm"/>
    <property type="evidence" value="ECO:0007669"/>
    <property type="project" value="UniProtKB-UniRule"/>
</dbReference>
<feature type="domain" description="SpoVT-AbrB" evidence="8">
    <location>
        <begin position="78"/>
        <end position="121"/>
    </location>
</feature>
<keyword evidence="4 7" id="KW-0805">Transcription regulation</keyword>
<dbReference type="InterPro" id="IPR007159">
    <property type="entry name" value="SpoVT-AbrB_dom"/>
</dbReference>
<evidence type="ECO:0000313" key="10">
    <source>
        <dbReference type="Proteomes" id="UP000197054"/>
    </source>
</evidence>
<evidence type="ECO:0000256" key="6">
    <source>
        <dbReference type="ARBA" id="ARBA00023163"/>
    </source>
</evidence>
<evidence type="ECO:0000259" key="8">
    <source>
        <dbReference type="PROSITE" id="PS51740"/>
    </source>
</evidence>
<dbReference type="GO" id="GO:0000976">
    <property type="term" value="F:transcription cis-regulatory region binding"/>
    <property type="evidence" value="ECO:0007669"/>
    <property type="project" value="TreeGrafter"/>
</dbReference>
<evidence type="ECO:0000256" key="7">
    <source>
        <dbReference type="HAMAP-Rule" id="MF_01008"/>
    </source>
</evidence>
<dbReference type="PANTHER" id="PTHR34701:SF1">
    <property type="entry name" value="TRANSCRIPTIONAL REGULATOR MRAZ"/>
    <property type="match status" value="1"/>
</dbReference>
<dbReference type="InterPro" id="IPR035642">
    <property type="entry name" value="MraZ_N"/>
</dbReference>
<dbReference type="InterPro" id="IPR037914">
    <property type="entry name" value="SpoVT-AbrB_sf"/>
</dbReference>
<comment type="subcellular location">
    <subcellularLocation>
        <location evidence="7">Cytoplasm</location>
        <location evidence="7">Nucleoid</location>
    </subcellularLocation>
</comment>
<dbReference type="Proteomes" id="UP000197054">
    <property type="component" value="Chromosome"/>
</dbReference>
<keyword evidence="5 7" id="KW-0238">DNA-binding</keyword>
<evidence type="ECO:0000256" key="4">
    <source>
        <dbReference type="ARBA" id="ARBA00023015"/>
    </source>
</evidence>
<reference evidence="9 10" key="1">
    <citation type="submission" date="2017-06" db="EMBL/GenBank/DDBJ databases">
        <title>Genome Sequencing and Comparative Genomics Analysis of Five Ureaplasma Urealyticums with Different Drug Resistance.</title>
        <authorList>
            <person name="Ma L."/>
            <person name="Jia T."/>
        </authorList>
    </citation>
    <scope>NUCLEOTIDE SEQUENCE [LARGE SCALE GENOMIC DNA]</scope>
    <source>
        <strain evidence="10">hebnu uu3</strain>
    </source>
</reference>
<comment type="similarity">
    <text evidence="7">Belongs to the MraZ family.</text>
</comment>
<evidence type="ECO:0000256" key="1">
    <source>
        <dbReference type="ARBA" id="ARBA00013860"/>
    </source>
</evidence>
<accession>A0AAC9X6W2</accession>
<gene>
    <name evidence="7" type="primary">mraZ</name>
    <name evidence="9" type="ORF">CEG42_02380</name>
</gene>
<keyword evidence="2 7" id="KW-0963">Cytoplasm</keyword>
<dbReference type="Gene3D" id="3.40.1550.20">
    <property type="entry name" value="Transcriptional regulator MraZ domain"/>
    <property type="match status" value="1"/>
</dbReference>
<evidence type="ECO:0000256" key="3">
    <source>
        <dbReference type="ARBA" id="ARBA00022737"/>
    </source>
</evidence>
<keyword evidence="3" id="KW-0677">Repeat</keyword>
<dbReference type="InterPro" id="IPR035644">
    <property type="entry name" value="MraZ_C"/>
</dbReference>
<evidence type="ECO:0000256" key="2">
    <source>
        <dbReference type="ARBA" id="ARBA00022490"/>
    </source>
</evidence>
<proteinExistence type="inferred from homology"/>
<feature type="domain" description="SpoVT-AbrB" evidence="8">
    <location>
        <begin position="5"/>
        <end position="49"/>
    </location>
</feature>
<sequence length="145" mass="16539">MFIGTYNHSIDSKNRMLVPSKVKATLGEAIFVYLSLGFDGNIDMRLESEFNQFVNNINNLSIGSKEARNLTRLILSQTYKIEIDSASRILIPQNLIDKAKIKKDIYIIGTNDRYEIWAKEVYDDFSLNQESTLSDLAEKLLINGI</sequence>
<dbReference type="GO" id="GO:0003700">
    <property type="term" value="F:DNA-binding transcription factor activity"/>
    <property type="evidence" value="ECO:0007669"/>
    <property type="project" value="UniProtKB-UniRule"/>
</dbReference>
<dbReference type="Pfam" id="PF02381">
    <property type="entry name" value="MraZ"/>
    <property type="match status" value="2"/>
</dbReference>
<evidence type="ECO:0000313" key="9">
    <source>
        <dbReference type="EMBL" id="ASD30051.1"/>
    </source>
</evidence>
<dbReference type="GO" id="GO:2000143">
    <property type="term" value="P:negative regulation of DNA-templated transcription initiation"/>
    <property type="evidence" value="ECO:0007669"/>
    <property type="project" value="TreeGrafter"/>
</dbReference>
<protein>
    <recommendedName>
        <fullName evidence="1 7">Transcriptional regulator MraZ</fullName>
    </recommendedName>
</protein>
<dbReference type="CDD" id="cd16320">
    <property type="entry name" value="MraZ_N"/>
    <property type="match status" value="1"/>
</dbReference>
<dbReference type="RefSeq" id="WP_006688768.1">
    <property type="nucleotide sequence ID" value="NZ_CAMPUF010000004.1"/>
</dbReference>